<dbReference type="Proteomes" id="UP000274504">
    <property type="component" value="Unassembled WGS sequence"/>
</dbReference>
<keyword evidence="12" id="KW-0496">Mitochondrion</keyword>
<proteinExistence type="inferred from homology"/>
<dbReference type="STRING" id="6216.A0A0R3SAP6"/>
<evidence type="ECO:0000256" key="1">
    <source>
        <dbReference type="ARBA" id="ARBA00001947"/>
    </source>
</evidence>
<evidence type="ECO:0000256" key="5">
    <source>
        <dbReference type="ARBA" id="ARBA00022694"/>
    </source>
</evidence>
<dbReference type="InterPro" id="IPR059242">
    <property type="entry name" value="mS23_dom"/>
</dbReference>
<keyword evidence="8" id="KW-0255">Endonuclease</keyword>
<evidence type="ECO:0000313" key="17">
    <source>
        <dbReference type="Proteomes" id="UP000274504"/>
    </source>
</evidence>
<gene>
    <name evidence="16" type="ORF">HDID_LOCUS1446</name>
</gene>
<comment type="subunit">
    <text evidence="4">Homodimer.</text>
</comment>
<keyword evidence="11" id="KW-0689">Ribosomal protein</keyword>
<evidence type="ECO:0000256" key="8">
    <source>
        <dbReference type="ARBA" id="ARBA00022759"/>
    </source>
</evidence>
<feature type="domain" description="Small ribosomal subunit protein mS23 conserved" evidence="15">
    <location>
        <begin position="5"/>
        <end position="106"/>
    </location>
</feature>
<dbReference type="EMBL" id="UYSG01000267">
    <property type="protein sequence ID" value="VDL18907.1"/>
    <property type="molecule type" value="Genomic_DNA"/>
</dbReference>
<evidence type="ECO:0000259" key="15">
    <source>
        <dbReference type="Pfam" id="PF10484"/>
    </source>
</evidence>
<evidence type="ECO:0000256" key="10">
    <source>
        <dbReference type="ARBA" id="ARBA00022833"/>
    </source>
</evidence>
<keyword evidence="6" id="KW-0540">Nuclease</keyword>
<keyword evidence="9" id="KW-0378">Hydrolase</keyword>
<evidence type="ECO:0000256" key="12">
    <source>
        <dbReference type="ARBA" id="ARBA00023128"/>
    </source>
</evidence>
<dbReference type="InterPro" id="IPR023611">
    <property type="entry name" value="mS23_dom_met"/>
</dbReference>
<dbReference type="WBParaSite" id="HDID_0000144501-mRNA-1">
    <property type="protein sequence ID" value="HDID_0000144501-mRNA-1"/>
    <property type="gene ID" value="HDID_0000144501"/>
</dbReference>
<dbReference type="PANTHER" id="PTHR46018">
    <property type="entry name" value="ZINC PHOSPHODIESTERASE ELAC PROTEIN 1"/>
    <property type="match status" value="1"/>
</dbReference>
<evidence type="ECO:0000256" key="11">
    <source>
        <dbReference type="ARBA" id="ARBA00022980"/>
    </source>
</evidence>
<reference evidence="16 17" key="2">
    <citation type="submission" date="2018-11" db="EMBL/GenBank/DDBJ databases">
        <authorList>
            <consortium name="Pathogen Informatics"/>
        </authorList>
    </citation>
    <scope>NUCLEOTIDE SEQUENCE [LARGE SCALE GENOMIC DNA]</scope>
</reference>
<evidence type="ECO:0000256" key="13">
    <source>
        <dbReference type="ARBA" id="ARBA00023274"/>
    </source>
</evidence>
<dbReference type="HAMAP" id="MF_01818">
    <property type="entry name" value="RNase_Z_BN"/>
    <property type="match status" value="1"/>
</dbReference>
<dbReference type="GO" id="GO:0003735">
    <property type="term" value="F:structural constituent of ribosome"/>
    <property type="evidence" value="ECO:0007669"/>
    <property type="project" value="InterPro"/>
</dbReference>
<evidence type="ECO:0000313" key="16">
    <source>
        <dbReference type="EMBL" id="VDL18907.1"/>
    </source>
</evidence>
<dbReference type="AlphaFoldDB" id="A0A0R3SAP6"/>
<keyword evidence="7" id="KW-0479">Metal-binding</keyword>
<accession>A0A0R3SAP6</accession>
<organism evidence="18">
    <name type="scientific">Hymenolepis diminuta</name>
    <name type="common">Rat tapeworm</name>
    <dbReference type="NCBI Taxonomy" id="6216"/>
    <lineage>
        <taxon>Eukaryota</taxon>
        <taxon>Metazoa</taxon>
        <taxon>Spiralia</taxon>
        <taxon>Lophotrochozoa</taxon>
        <taxon>Platyhelminthes</taxon>
        <taxon>Cestoda</taxon>
        <taxon>Eucestoda</taxon>
        <taxon>Cyclophyllidea</taxon>
        <taxon>Hymenolepididae</taxon>
        <taxon>Hymenolepis</taxon>
    </lineage>
</organism>
<evidence type="ECO:0000256" key="6">
    <source>
        <dbReference type="ARBA" id="ARBA00022722"/>
    </source>
</evidence>
<dbReference type="PANTHER" id="PTHR46018:SF2">
    <property type="entry name" value="ZINC PHOSPHODIESTERASE ELAC PROTEIN 1"/>
    <property type="match status" value="1"/>
</dbReference>
<dbReference type="OrthoDB" id="527344at2759"/>
<dbReference type="InterPro" id="IPR036866">
    <property type="entry name" value="RibonucZ/Hydroxyglut_hydro"/>
</dbReference>
<comment type="cofactor">
    <cofactor evidence="1">
        <name>Zn(2+)</name>
        <dbReference type="ChEBI" id="CHEBI:29105"/>
    </cofactor>
</comment>
<keyword evidence="10" id="KW-0862">Zinc</keyword>
<sequence length="546" mass="61158">MSSYGSRVHKVASIYRRVNGLLKNGALSSKEKPLWFDVYRAFPPKVEPTFGRPLPTDLQVREILYPEDVGRVEFLRRFENASEDLHNLFSPHDNGTCLSKFIAKGRSMGADELIFLGTGAAYPSPHRGASASVLRHSSGVQWLFDCGEGTQIQVQRCAAVRAQKITRIFISHLHGDHVFGLPGMLATISGMREHVTDPRVVHTIEPDKNPGPPDLDIYGPAGLRRFLRSSISLSWSLCHLTYAVHELHPRPDMIDNCYRYWTEIDLDPVRDRRLFFEREGRDIYPDEHGFFRDIVDKENGVKDDRNDFVIHAFMLNHPVPCVGYLLLEPPPLPTLHPDKAIALGVKPGPLMGKLKAGQSVTFERDGKQITVHPSQVLGPQKRGRRVAILGDSRDSSELRRLLQLLCFESRRSRADKKGEKSESKNGNSGIWRLDCLVHEATGHSVEQGDQSMADKGHSTARSAAAFASTIGARQLVLNHFSQRFIDDEVFLTQGKDPANYSKVSSLLEDAKSCKEFEGEVHLSDDFKIIPIVGNVEDGDDLETDIK</sequence>
<evidence type="ECO:0000313" key="18">
    <source>
        <dbReference type="WBParaSite" id="HDID_0000144501-mRNA-1"/>
    </source>
</evidence>
<comment type="similarity">
    <text evidence="3">Belongs to the mitochondrion-specific ribosomal protein mS23 family.</text>
</comment>
<evidence type="ECO:0000256" key="7">
    <source>
        <dbReference type="ARBA" id="ARBA00022723"/>
    </source>
</evidence>
<dbReference type="GO" id="GO:0006412">
    <property type="term" value="P:translation"/>
    <property type="evidence" value="ECO:0007669"/>
    <property type="project" value="InterPro"/>
</dbReference>
<dbReference type="InterPro" id="IPR013471">
    <property type="entry name" value="RNase_Z/BN"/>
</dbReference>
<dbReference type="Pfam" id="PF23023">
    <property type="entry name" value="Anti-Pycsar_Apyc1"/>
    <property type="match status" value="1"/>
</dbReference>
<comment type="subcellular location">
    <subcellularLocation>
        <location evidence="2">Mitochondrion</location>
    </subcellularLocation>
</comment>
<dbReference type="Pfam" id="PF10484">
    <property type="entry name" value="MRP-S23"/>
    <property type="match status" value="1"/>
</dbReference>
<dbReference type="SUPFAM" id="SSF56281">
    <property type="entry name" value="Metallo-hydrolase/oxidoreductase"/>
    <property type="match status" value="1"/>
</dbReference>
<dbReference type="GO" id="GO:0005634">
    <property type="term" value="C:nucleus"/>
    <property type="evidence" value="ECO:0007669"/>
    <property type="project" value="TreeGrafter"/>
</dbReference>
<keyword evidence="5" id="KW-0819">tRNA processing</keyword>
<dbReference type="GO" id="GO:0046872">
    <property type="term" value="F:metal ion binding"/>
    <property type="evidence" value="ECO:0007669"/>
    <property type="project" value="UniProtKB-KW"/>
</dbReference>
<evidence type="ECO:0000256" key="2">
    <source>
        <dbReference type="ARBA" id="ARBA00004173"/>
    </source>
</evidence>
<dbReference type="GO" id="GO:0005840">
    <property type="term" value="C:ribosome"/>
    <property type="evidence" value="ECO:0007669"/>
    <property type="project" value="InterPro"/>
</dbReference>
<protein>
    <recommendedName>
        <fullName evidence="14">Small ribosomal subunit protein mS23</fullName>
    </recommendedName>
</protein>
<evidence type="ECO:0000256" key="14">
    <source>
        <dbReference type="ARBA" id="ARBA00035137"/>
    </source>
</evidence>
<keyword evidence="13" id="KW-0687">Ribonucleoprotein</keyword>
<dbReference type="CDD" id="cd23701">
    <property type="entry name" value="At1g26750"/>
    <property type="match status" value="1"/>
</dbReference>
<evidence type="ECO:0000256" key="3">
    <source>
        <dbReference type="ARBA" id="ARBA00009864"/>
    </source>
</evidence>
<name>A0A0R3SAP6_HYMDI</name>
<dbReference type="GO" id="GO:0042781">
    <property type="term" value="F:3'-tRNA processing endoribonuclease activity"/>
    <property type="evidence" value="ECO:0007669"/>
    <property type="project" value="TreeGrafter"/>
</dbReference>
<dbReference type="Gene3D" id="3.60.15.10">
    <property type="entry name" value="Ribonuclease Z/Hydroxyacylglutathione hydrolase-like"/>
    <property type="match status" value="1"/>
</dbReference>
<evidence type="ECO:0000256" key="9">
    <source>
        <dbReference type="ARBA" id="ARBA00022801"/>
    </source>
</evidence>
<reference evidence="18" key="1">
    <citation type="submission" date="2017-02" db="UniProtKB">
        <authorList>
            <consortium name="WormBaseParasite"/>
        </authorList>
    </citation>
    <scope>IDENTIFICATION</scope>
</reference>
<evidence type="ECO:0000256" key="4">
    <source>
        <dbReference type="ARBA" id="ARBA00011738"/>
    </source>
</evidence>
<dbReference type="CDD" id="cd07717">
    <property type="entry name" value="RNaseZ_ZiPD-like_MBL-fold"/>
    <property type="match status" value="1"/>
</dbReference>